<evidence type="ECO:0000256" key="1">
    <source>
        <dbReference type="ARBA" id="ARBA00004651"/>
    </source>
</evidence>
<keyword evidence="2" id="KW-1003">Cell membrane</keyword>
<comment type="subcellular location">
    <subcellularLocation>
        <location evidence="1">Cell membrane</location>
        <topology evidence="1">Multi-pass membrane protein</topology>
    </subcellularLocation>
</comment>
<dbReference type="InterPro" id="IPR050545">
    <property type="entry name" value="Mycobact_MmpL"/>
</dbReference>
<keyword evidence="10" id="KW-1185">Reference proteome</keyword>
<keyword evidence="6" id="KW-0175">Coiled coil</keyword>
<feature type="transmembrane region" description="Helical" evidence="7">
    <location>
        <begin position="313"/>
        <end position="336"/>
    </location>
</feature>
<dbReference type="OrthoDB" id="9780358at2"/>
<evidence type="ECO:0000313" key="10">
    <source>
        <dbReference type="Proteomes" id="UP000427769"/>
    </source>
</evidence>
<keyword evidence="4 7" id="KW-1133">Transmembrane helix</keyword>
<keyword evidence="5 7" id="KW-0472">Membrane</keyword>
<dbReference type="Gene3D" id="3.40.50.150">
    <property type="entry name" value="Vaccinia Virus protein VP39"/>
    <property type="match status" value="1"/>
</dbReference>
<sequence>MRKKTSINLLALFAVLILGAGMVFVAYKRIAIDTDLARSLPTGDPVIADGIHIFEKNPIKDQIAIDIGGVEEDEETLLAAAELVEAELKESGLIAQVGSQPMHRALADLADHVIHHLPVLFSAGELERDVAPLLTDERIDQALVQARDELYRMDGIGQAKSLAADPLGLRNIVLSRLAPLNPAPGASILHGRILSADRGHVLVLATPKGSGTDTAVARDLSRFFGDLEQKVGRQFDGKIVLTPTGAYRAALDNETIVKKDVHRAILWATVGIGILLLAAFSRPLVGILALLPALAGTVMAFFVFSWLRDSISIMVLGFGGAIISITVDHGIAYMLFLDSDAGSGRHGASREIRAVGLLAVLTSVGAFGALAFSGFAVFEQLGLFTAMGIGFAFLFVHTVFPRILKTGQMEAPSPRKRFSRLVDLLASGGKAALIMALLAAVALGVFAKPRFNTDLKTMNSVSPATRKADETMAAVWGDIFSSVYLMTEAGDLDDLQAKNDRLLEQLDTEAYAGGIEKPVTPSLFFPGRGQCADNGDAWRRFWFPQRIQAVSAAIVEQGSTLGFTHGAFAPFLGAIAADPPAETEIPAAVMPLLGISRDDTDGSFRQMTRITPRGHFDGQRFFARISPLSSVFDPALFSQRMGHLLFVTFSKMLLIIGVSLIVLLTIFFADLGLLLTSLLPLVFAFVCTLGTLGLMGRPLDIPALMLAVVILGMGVDYTLFLVRGYQRYQRFDHPHFTVVRTAVVMAAASTLVGFAVLLTADHGLLKSAGWIGFLGIGYCLAGALLLLPPLLKRRFEGPRQNSGEIEARYGNMEPYPRMFARYKLRMDPLFDELAELVPRNGAIANIMDVGCGYGVPACWMAERYPMATIFGFDPRKERVRVASLALGERGHVRIGSAPDLPPMDVLVDLVTMLDMSHYLQDWELEKTLERIHERLLPGGRLIMRSVLPRSARLHWTWYLEHFRIKRKGMSVCYRDSGELAAILQRCGFEVTGNRLSGKREDMVWHVAKPM</sequence>
<dbReference type="PANTHER" id="PTHR33406:SF13">
    <property type="entry name" value="MEMBRANE PROTEIN YDFJ"/>
    <property type="match status" value="1"/>
</dbReference>
<feature type="transmembrane region" description="Helical" evidence="7">
    <location>
        <begin position="701"/>
        <end position="725"/>
    </location>
</feature>
<gene>
    <name evidence="9" type="ORF">DSCW_27900</name>
</gene>
<feature type="transmembrane region" description="Helical" evidence="7">
    <location>
        <begin position="384"/>
        <end position="404"/>
    </location>
</feature>
<feature type="transmembrane region" description="Helical" evidence="7">
    <location>
        <begin position="644"/>
        <end position="666"/>
    </location>
</feature>
<feature type="transmembrane region" description="Helical" evidence="7">
    <location>
        <begin position="737"/>
        <end position="758"/>
    </location>
</feature>
<accession>A0A5K7Z658</accession>
<evidence type="ECO:0000256" key="5">
    <source>
        <dbReference type="ARBA" id="ARBA00023136"/>
    </source>
</evidence>
<feature type="domain" description="Membrane transport protein MMPL" evidence="8">
    <location>
        <begin position="244"/>
        <end position="417"/>
    </location>
</feature>
<dbReference type="Pfam" id="PF13489">
    <property type="entry name" value="Methyltransf_23"/>
    <property type="match status" value="1"/>
</dbReference>
<dbReference type="Pfam" id="PF03176">
    <property type="entry name" value="MMPL"/>
    <property type="match status" value="1"/>
</dbReference>
<feature type="transmembrane region" description="Helical" evidence="7">
    <location>
        <begin position="770"/>
        <end position="791"/>
    </location>
</feature>
<dbReference type="Proteomes" id="UP000427769">
    <property type="component" value="Chromosome"/>
</dbReference>
<dbReference type="AlphaFoldDB" id="A0A5K7Z658"/>
<feature type="transmembrane region" description="Helical" evidence="7">
    <location>
        <begin position="424"/>
        <end position="447"/>
    </location>
</feature>
<feature type="transmembrane region" description="Helical" evidence="7">
    <location>
        <begin position="264"/>
        <end position="280"/>
    </location>
</feature>
<feature type="transmembrane region" description="Helical" evidence="7">
    <location>
        <begin position="673"/>
        <end position="695"/>
    </location>
</feature>
<dbReference type="CDD" id="cd02440">
    <property type="entry name" value="AdoMet_MTases"/>
    <property type="match status" value="1"/>
</dbReference>
<organism evidence="9 10">
    <name type="scientific">Desulfosarcina widdelii</name>
    <dbReference type="NCBI Taxonomy" id="947919"/>
    <lineage>
        <taxon>Bacteria</taxon>
        <taxon>Pseudomonadati</taxon>
        <taxon>Thermodesulfobacteriota</taxon>
        <taxon>Desulfobacteria</taxon>
        <taxon>Desulfobacterales</taxon>
        <taxon>Desulfosarcinaceae</taxon>
        <taxon>Desulfosarcina</taxon>
    </lineage>
</organism>
<feature type="transmembrane region" description="Helical" evidence="7">
    <location>
        <begin position="287"/>
        <end position="307"/>
    </location>
</feature>
<protein>
    <recommendedName>
        <fullName evidence="8">Membrane transport protein MMPL domain-containing protein</fullName>
    </recommendedName>
</protein>
<dbReference type="Gene3D" id="1.20.1640.10">
    <property type="entry name" value="Multidrug efflux transporter AcrB transmembrane domain"/>
    <property type="match status" value="2"/>
</dbReference>
<dbReference type="SUPFAM" id="SSF53335">
    <property type="entry name" value="S-adenosyl-L-methionine-dependent methyltransferases"/>
    <property type="match status" value="1"/>
</dbReference>
<dbReference type="InterPro" id="IPR029063">
    <property type="entry name" value="SAM-dependent_MTases_sf"/>
</dbReference>
<feature type="coiled-coil region" evidence="6">
    <location>
        <begin position="485"/>
        <end position="512"/>
    </location>
</feature>
<evidence type="ECO:0000256" key="7">
    <source>
        <dbReference type="SAM" id="Phobius"/>
    </source>
</evidence>
<reference evidence="9 10" key="1">
    <citation type="submission" date="2019-11" db="EMBL/GenBank/DDBJ databases">
        <title>Comparative genomics of hydrocarbon-degrading Desulfosarcina strains.</title>
        <authorList>
            <person name="Watanabe M."/>
            <person name="Kojima H."/>
            <person name="Fukui M."/>
        </authorList>
    </citation>
    <scope>NUCLEOTIDE SEQUENCE [LARGE SCALE GENOMIC DNA]</scope>
    <source>
        <strain evidence="9 10">PP31</strain>
    </source>
</reference>
<dbReference type="GO" id="GO:0005886">
    <property type="term" value="C:plasma membrane"/>
    <property type="evidence" value="ECO:0007669"/>
    <property type="project" value="UniProtKB-SubCell"/>
</dbReference>
<evidence type="ECO:0000256" key="2">
    <source>
        <dbReference type="ARBA" id="ARBA00022475"/>
    </source>
</evidence>
<evidence type="ECO:0000256" key="6">
    <source>
        <dbReference type="SAM" id="Coils"/>
    </source>
</evidence>
<evidence type="ECO:0000313" key="9">
    <source>
        <dbReference type="EMBL" id="BBO75373.1"/>
    </source>
</evidence>
<dbReference type="KEGG" id="dwd:DSCW_27900"/>
<evidence type="ECO:0000256" key="3">
    <source>
        <dbReference type="ARBA" id="ARBA00022692"/>
    </source>
</evidence>
<dbReference type="PANTHER" id="PTHR33406">
    <property type="entry name" value="MEMBRANE PROTEIN MJ1562-RELATED"/>
    <property type="match status" value="1"/>
</dbReference>
<feature type="transmembrane region" description="Helical" evidence="7">
    <location>
        <begin position="357"/>
        <end position="378"/>
    </location>
</feature>
<dbReference type="SUPFAM" id="SSF82866">
    <property type="entry name" value="Multidrug efflux transporter AcrB transmembrane domain"/>
    <property type="match status" value="2"/>
</dbReference>
<proteinExistence type="predicted"/>
<dbReference type="EMBL" id="AP021875">
    <property type="protein sequence ID" value="BBO75373.1"/>
    <property type="molecule type" value="Genomic_DNA"/>
</dbReference>
<dbReference type="RefSeq" id="WP_155304301.1">
    <property type="nucleotide sequence ID" value="NZ_AP021875.1"/>
</dbReference>
<dbReference type="InterPro" id="IPR004869">
    <property type="entry name" value="MMPL_dom"/>
</dbReference>
<evidence type="ECO:0000256" key="4">
    <source>
        <dbReference type="ARBA" id="ARBA00022989"/>
    </source>
</evidence>
<keyword evidence="3 7" id="KW-0812">Transmembrane</keyword>
<name>A0A5K7Z658_9BACT</name>
<evidence type="ECO:0000259" key="8">
    <source>
        <dbReference type="Pfam" id="PF03176"/>
    </source>
</evidence>